<dbReference type="SUPFAM" id="SSF49303">
    <property type="entry name" value="beta-Galactosidase/glucuronidase domain"/>
    <property type="match status" value="1"/>
</dbReference>
<dbReference type="SUPFAM" id="SSF49785">
    <property type="entry name" value="Galactose-binding domain-like"/>
    <property type="match status" value="3"/>
</dbReference>
<dbReference type="InterPro" id="IPR006102">
    <property type="entry name" value="Ig-like_GH2"/>
</dbReference>
<dbReference type="SUPFAM" id="SSF51445">
    <property type="entry name" value="(Trans)glycosidases"/>
    <property type="match status" value="1"/>
</dbReference>
<dbReference type="InterPro" id="IPR032311">
    <property type="entry name" value="DUF4982"/>
</dbReference>
<gene>
    <name evidence="6" type="ORF">H9702_02595</name>
</gene>
<proteinExistence type="inferred from homology"/>
<dbReference type="Gene3D" id="2.60.120.260">
    <property type="entry name" value="Galactose-binding domain-like"/>
    <property type="match status" value="3"/>
</dbReference>
<dbReference type="PANTHER" id="PTHR42732:SF1">
    <property type="entry name" value="BETA-MANNOSIDASE"/>
    <property type="match status" value="1"/>
</dbReference>
<evidence type="ECO:0000256" key="2">
    <source>
        <dbReference type="ARBA" id="ARBA00022801"/>
    </source>
</evidence>
<reference evidence="6" key="1">
    <citation type="journal article" date="2021" name="PeerJ">
        <title>Extensive microbial diversity within the chicken gut microbiome revealed by metagenomics and culture.</title>
        <authorList>
            <person name="Gilroy R."/>
            <person name="Ravi A."/>
            <person name="Getino M."/>
            <person name="Pursley I."/>
            <person name="Horton D.L."/>
            <person name="Alikhan N.F."/>
            <person name="Baker D."/>
            <person name="Gharbi K."/>
            <person name="Hall N."/>
            <person name="Watson M."/>
            <person name="Adriaenssens E.M."/>
            <person name="Foster-Nyarko E."/>
            <person name="Jarju S."/>
            <person name="Secka A."/>
            <person name="Antonio M."/>
            <person name="Oren A."/>
            <person name="Chaudhuri R.R."/>
            <person name="La Ragione R."/>
            <person name="Hildebrand F."/>
            <person name="Pallen M.J."/>
        </authorList>
    </citation>
    <scope>NUCLEOTIDE SEQUENCE</scope>
    <source>
        <strain evidence="6">CHK187-11901</strain>
    </source>
</reference>
<keyword evidence="2" id="KW-0378">Hydrolase</keyword>
<dbReference type="Gene3D" id="2.60.40.10">
    <property type="entry name" value="Immunoglobulins"/>
    <property type="match status" value="2"/>
</dbReference>
<feature type="domain" description="F5/8 type C" evidence="5">
    <location>
        <begin position="1146"/>
        <end position="1317"/>
    </location>
</feature>
<protein>
    <submittedName>
        <fullName evidence="6">Discoidin domain-containing protein</fullName>
    </submittedName>
</protein>
<feature type="chain" id="PRO_5038890777" evidence="4">
    <location>
        <begin position="31"/>
        <end position="1942"/>
    </location>
</feature>
<evidence type="ECO:0000313" key="7">
    <source>
        <dbReference type="Proteomes" id="UP000823896"/>
    </source>
</evidence>
<dbReference type="InterPro" id="IPR006101">
    <property type="entry name" value="Glyco_hydro_2"/>
</dbReference>
<dbReference type="Proteomes" id="UP000823896">
    <property type="component" value="Unassembled WGS sequence"/>
</dbReference>
<dbReference type="Pfam" id="PF07554">
    <property type="entry name" value="FIVAR"/>
    <property type="match status" value="4"/>
</dbReference>
<comment type="similarity">
    <text evidence="1">Belongs to the glycosyl hydrolase 2 family.</text>
</comment>
<dbReference type="PROSITE" id="PS50022">
    <property type="entry name" value="FA58C_3"/>
    <property type="match status" value="2"/>
</dbReference>
<dbReference type="Pfam" id="PF00703">
    <property type="entry name" value="Glyco_hydro_2"/>
    <property type="match status" value="1"/>
</dbReference>
<dbReference type="InterPro" id="IPR006104">
    <property type="entry name" value="Glyco_hydro_2_N"/>
</dbReference>
<evidence type="ECO:0000256" key="1">
    <source>
        <dbReference type="ARBA" id="ARBA00007401"/>
    </source>
</evidence>
<dbReference type="Gene3D" id="1.20.1270.90">
    <property type="entry name" value="AF1782-like"/>
    <property type="match status" value="2"/>
</dbReference>
<evidence type="ECO:0000259" key="5">
    <source>
        <dbReference type="PROSITE" id="PS50022"/>
    </source>
</evidence>
<dbReference type="Gene3D" id="2.60.40.1080">
    <property type="match status" value="1"/>
</dbReference>
<dbReference type="PANTHER" id="PTHR42732">
    <property type="entry name" value="BETA-GALACTOSIDASE"/>
    <property type="match status" value="1"/>
</dbReference>
<evidence type="ECO:0000313" key="6">
    <source>
        <dbReference type="EMBL" id="HJC36003.1"/>
    </source>
</evidence>
<sequence>MRKRLRMLVQASMACMLALSSAALPTQVHAASETQIVSDISIGGLRDVKNLERGAQTYVFISTYPEEGAELSARCDDESIAKISLEGNALQIQGVAEGTCEVTVTAMMNGKIEQESFSVQVIAPLYEESAHEEVNINESDWRFRLEQDMSAVPAEHTVPVVDDSWDHVQVPHCWNSEDGADGGNDYIRGKGWYITDIDLSDARYQDKDLYLEVQGACKITDVYVNGEYVGTHEGGWSTFRFDISAYVNDGVNQIALCVDNRVNSLMPLSGDFTVFGGLYRDVNLIAVDDTHFDLNDHGSEGVLISQTGISDVTRTSTPEEVFADGGKISIDASIVLNADDTAYMQAFVYDDQWNEVSAGERVRIEGSEEVVSIDQTLSVADPHLWDGVDDPYLYNVKVYLYDAEGSIKDVVYKKIGFRFYYVDEDEGFFLNGRSYPLRGVNKHQDRAGKGYAVTKKDQEEDMAMIDAIGANAVRFAHYQHDEYAYELADIYGICAWAEIPLVNGMTDSDHFRESTKNNMEELIKQNISHPSIVVWGTHNEQWPNNGGRINTLLRDLYDLAHALDDSRLVTVATAQSQSAALSWQSDASAWNKYFGLYEAQDVRYFGTWLDQVKEYAETHESIDVTDESTGETITVPISGKIGMSEYGVGSNVEYHEEDPGYRVGTSFDAYQSEEFQAQWHEIYYEAIDERPWLWGTFVWNMFEFGSDSRSEAGRTGVNNKGMVSYDRTLKKDVYYFYQANWSDEPTLHINSKRFENRYQDGITAKIYANMDSVELIVNGESQGVLNAEDVELHKFTWDITLRQGDNHVIAIGTKDGKTYTDEVTWNRSLYDTVSVTSDVYNFSYVSDDNSTVSGIPGGTDVAEFMDNVSSDQGSVITVWSEDKSTQLGAQDVIVQGMWVKAVSEDGSQIVWYQVIAQPISQHRPVSADNPGSSQPIANMVDGDIDAAWNSNVTLASESPQYAVIDLQDEYYVYDTNILWWDHDQSHRTFNYSISVSLDQEHWTTVVGPTQSSSQAQGTAWSNRSFDPVLARYVRIEGLSATTSAATMYIREAEVHGFRLDSDTLYVDSTSVRGWSGMSADELLAALYAEGNYDDICLIDAQGQQVSGDAAVTSDMQVCVRANDAQADYRLEKSGLYDTPISQDREVTAFDAVDKDGLTKPNEDVLEGETEADHGSNYAPAYYINDGDMTTRWSGAMDASHMHAIFPAKVCIDLGDSYQLNHLDLTFYNGSTPFNENNANRYYSYRIYAADDLDVLQQENIDEQYLIVDGNDNFTAKESRVQRDLQAQGRYILLVVEDRSTNTSYHAPSVWEMAVEGYHIASDDLDVDVQEHVISNIPLGMSVSEFLDTLQLDGNGSVTLQADGETLSDEDVLYEGAQLRISALHGSSEDVYVLSFADDADTPISQGKRVHALNTSETVDGQIVANEDAAMGHVAENINDGSVDTRWSGVMNAARTQSYYPASVQIQLTDEADTDDWYYLTGVSIDWFNSASKRSYQYELHALNPVGIAGGYDLDARDNTTQDHTEHWTSGKSAQIKDMTITVTGTSLTQAYIPAVVKELQVYGWRLKGSVVEESSASVRLDGPVSVAKLIAMVQPRGNCTVEIRDAQGSVRSASDEVSATDRLVVTDVRGQEFTYTLNMPSQGADKSALDALIEQAGTLNEEEYTAESWNRMQGALDAAKAVYANEQADQEMVDQAAAQLQQSIDELARADDPASSDAAIQALKDMVDKAIALDADDEALNVAIDAAQTVLAKEAPTSTEVVIALLDLSEAMQALNTGASEAALRQDLEAAITFINEHILNDVEGLRPAKVQALRDAVTAAQNVLANEDATADQLKQASRALTKAAQELWEIVSKAELNVLIEAANGYLDGEYTEESLEALQTAITSAQAVADNEDATTAEVSEAIVDLADAIAALQPQQTLDVSALEAEIELIQQMVDHLD</sequence>
<dbReference type="InterPro" id="IPR036156">
    <property type="entry name" value="Beta-gal/glucu_dom_sf"/>
</dbReference>
<feature type="signal peptide" evidence="4">
    <location>
        <begin position="1"/>
        <end position="30"/>
    </location>
</feature>
<name>A0A9D2NSN0_9FIRM</name>
<dbReference type="Pfam" id="PF02837">
    <property type="entry name" value="Glyco_hydro_2_N"/>
    <property type="match status" value="1"/>
</dbReference>
<dbReference type="Pfam" id="PF16355">
    <property type="entry name" value="DUF4982"/>
    <property type="match status" value="1"/>
</dbReference>
<dbReference type="Pfam" id="PF00754">
    <property type="entry name" value="F5_F8_type_C"/>
    <property type="match status" value="1"/>
</dbReference>
<keyword evidence="4" id="KW-0732">Signal</keyword>
<dbReference type="GO" id="GO:0005975">
    <property type="term" value="P:carbohydrate metabolic process"/>
    <property type="evidence" value="ECO:0007669"/>
    <property type="project" value="InterPro"/>
</dbReference>
<dbReference type="Gene3D" id="1.20.1270.70">
    <property type="entry name" value="Designed single chain three-helix bundle"/>
    <property type="match status" value="1"/>
</dbReference>
<organism evidence="6 7">
    <name type="scientific">Candidatus Merdibacter merdavium</name>
    <dbReference type="NCBI Taxonomy" id="2838692"/>
    <lineage>
        <taxon>Bacteria</taxon>
        <taxon>Bacillati</taxon>
        <taxon>Bacillota</taxon>
        <taxon>Erysipelotrichia</taxon>
        <taxon>Erysipelotrichales</taxon>
        <taxon>Erysipelotrichaceae</taxon>
        <taxon>Merdibacter</taxon>
    </lineage>
</organism>
<dbReference type="PRINTS" id="PR00132">
    <property type="entry name" value="GLHYDRLASE2"/>
</dbReference>
<dbReference type="InterPro" id="IPR006103">
    <property type="entry name" value="Glyco_hydro_2_cat"/>
</dbReference>
<evidence type="ECO:0000256" key="4">
    <source>
        <dbReference type="SAM" id="SignalP"/>
    </source>
</evidence>
<keyword evidence="3" id="KW-0326">Glycosidase</keyword>
<evidence type="ECO:0000256" key="3">
    <source>
        <dbReference type="ARBA" id="ARBA00023295"/>
    </source>
</evidence>
<dbReference type="EMBL" id="DWWM01000014">
    <property type="protein sequence ID" value="HJC36003.1"/>
    <property type="molecule type" value="Genomic_DNA"/>
</dbReference>
<dbReference type="InterPro" id="IPR000421">
    <property type="entry name" value="FA58C"/>
</dbReference>
<reference evidence="6" key="2">
    <citation type="submission" date="2021-04" db="EMBL/GenBank/DDBJ databases">
        <authorList>
            <person name="Gilroy R."/>
        </authorList>
    </citation>
    <scope>NUCLEOTIDE SEQUENCE</scope>
    <source>
        <strain evidence="6">CHK187-11901</strain>
    </source>
</reference>
<dbReference type="InterPro" id="IPR008979">
    <property type="entry name" value="Galactose-bd-like_sf"/>
</dbReference>
<accession>A0A9D2NSN0</accession>
<dbReference type="InterPro" id="IPR013783">
    <property type="entry name" value="Ig-like_fold"/>
</dbReference>
<dbReference type="Gene3D" id="3.20.20.80">
    <property type="entry name" value="Glycosidases"/>
    <property type="match status" value="1"/>
</dbReference>
<dbReference type="InterPro" id="IPR017853">
    <property type="entry name" value="GH"/>
</dbReference>
<comment type="caution">
    <text evidence="6">The sequence shown here is derived from an EMBL/GenBank/DDBJ whole genome shotgun (WGS) entry which is preliminary data.</text>
</comment>
<feature type="domain" description="F5/8 type C" evidence="5">
    <location>
        <begin position="907"/>
        <end position="1057"/>
    </location>
</feature>
<dbReference type="GO" id="GO:0004553">
    <property type="term" value="F:hydrolase activity, hydrolyzing O-glycosyl compounds"/>
    <property type="evidence" value="ECO:0007669"/>
    <property type="project" value="InterPro"/>
</dbReference>
<dbReference type="InterPro" id="IPR051913">
    <property type="entry name" value="GH2_Domain-Containing"/>
</dbReference>
<dbReference type="Pfam" id="PF02836">
    <property type="entry name" value="Glyco_hydro_2_C"/>
    <property type="match status" value="1"/>
</dbReference>